<keyword evidence="1" id="KW-0067">ATP-binding</keyword>
<feature type="domain" description="DNA2/NAM7 helicase-like C-terminal" evidence="4">
    <location>
        <begin position="774"/>
        <end position="965"/>
    </location>
</feature>
<dbReference type="Pfam" id="PF25396">
    <property type="entry name" value="ZNFX1"/>
    <property type="match status" value="1"/>
</dbReference>
<dbReference type="CDD" id="cd18808">
    <property type="entry name" value="SF1_C_Upf1"/>
    <property type="match status" value="1"/>
</dbReference>
<evidence type="ECO:0000256" key="1">
    <source>
        <dbReference type="ARBA" id="ARBA00022806"/>
    </source>
</evidence>
<sequence length="1270" mass="143494">MSASGHQRPKKPLKSYFGDSTEASESSIGEGWTPAPPQRRSRPAEQSNRPPLMDNSNRRFIPGPEEEPEEEELNPGLSERFTQQRPQFDPSSNFHAPRNRIQATSDIKKYLTDTELSVNASSWLSKPEIPTTDEILDENQDGEEEVGLFQNKIEGAWDSKEHYLESHFELIREDAMLPLRQAIGRIRRDPYHPEEVYGTTVGLYEKVHILGVKFSNRGIAVQVEFSLKRVGKQVRWAQSKRLLTGSLVALTTEDDCFRTMCTMATIASRTTLDLDQNPPRIELFFARAEELEIDPSMTFLMVEERSSFLEASRYTLRSLQKLMREPFPMQEHLVEVEQEVSPPKYVDENPLTNLKTVFANGCPERIDILGNWPEGLETELDKTQLKCLQRMLTKRLAIVQGPPGTGKTHVSVVALKVLLENMGDGPPIIVACHTNHALDQLLRHVAQFEPEFARLGARSKDQEVIKNRTLYELRQQERFPNIPGGLKLPAIRQHAELEKEMKEVLEPLAIYNEILSPRTLLQLGILNERQVDSLENPTKKWVEHGATEDDEENANPLERWLGPSSERVERNNELDAFGFDYEEVDLEWEQLREIEAETGVKFDDDEEKGLTGRDFKLGDAIRGKEKDHLDDGQARHLLNEKTDMHRIHKKYRGAVYNYLKRQVKSCVLSKAREIAKKYQDAAIRRVHGYWEEDLFILKKQKIIGMTTTGFSKYRALVSALKPKVVLIEEAAETLEAPVAVTCVPSLEHLILVGDHQQLRPHCQVKDHEDEPYNLNMSLFERLVKNGVEFDTLRRQRRMISEVRRLLQPIYGDLIADHPIVRDLNYRPPVPGMGGINSFFFTHEWQETRDVSMSACNNDEANMIIKFYEYLYLNGIAPENITVLTFYNGQRKLLLQKLRLNPNFQGAGRYFKVVTVDSYQGEENDVVILSLVRSNDWGSVGFLNIKNRVCVALSRARRGFYLFGNGELLACESKIWAQVITIMAGKAGFRLKNEPQMRLGYYLPLMCENHGRKTFLAEPEDFESLHGGCEIRCTEKLPCGHACHLRCHPFPHDSVVCARPCNRTLPCGHRCQEICSDPCQCQICVRTTGSSTAFLKPGTHLGLDKKETKPSPPSPKSSPGPSPRQRIASPAEYEAPEAAGAYATAWQQFPANVRQHDADFAAERAREHEQREAEAAAEAERDELERAVERMVFGDADNVPPPTPAVPSPNRVVHRKTGSRVCYTDTWGSARGPSGGPGGAGGPSGGAGGAAGASRRGNMNNSSQSEKSLLD</sequence>
<dbReference type="CDD" id="cd06008">
    <property type="entry name" value="NF-X1-zinc-finger"/>
    <property type="match status" value="1"/>
</dbReference>
<feature type="compositionally biased region" description="Acidic residues" evidence="2">
    <location>
        <begin position="64"/>
        <end position="73"/>
    </location>
</feature>
<comment type="caution">
    <text evidence="6">The sequence shown here is derived from an EMBL/GenBank/DDBJ whole genome shotgun (WGS) entry which is preliminary data.</text>
</comment>
<gene>
    <name evidence="6" type="ORF">HDK90DRAFT_331351</name>
</gene>
<feature type="region of interest" description="Disordered" evidence="2">
    <location>
        <begin position="1162"/>
        <end position="1270"/>
    </location>
</feature>
<dbReference type="InterPro" id="IPR057373">
    <property type="entry name" value="ZNFX1"/>
</dbReference>
<accession>A0ABR1YIS0</accession>
<keyword evidence="6" id="KW-0378">Hydrolase</keyword>
<feature type="compositionally biased region" description="Pro residues" evidence="2">
    <location>
        <begin position="1109"/>
        <end position="1121"/>
    </location>
</feature>
<evidence type="ECO:0000259" key="3">
    <source>
        <dbReference type="Pfam" id="PF13086"/>
    </source>
</evidence>
<feature type="region of interest" description="Disordered" evidence="2">
    <location>
        <begin position="1"/>
        <end position="76"/>
    </location>
</feature>
<dbReference type="PANTHER" id="PTHR10887:SF341">
    <property type="entry name" value="NFX1-TYPE ZINC FINGER-CONTAINING PROTEIN 1"/>
    <property type="match status" value="1"/>
</dbReference>
<dbReference type="EMBL" id="JBBWRZ010000008">
    <property type="protein sequence ID" value="KAK8230754.1"/>
    <property type="molecule type" value="Genomic_DNA"/>
</dbReference>
<evidence type="ECO:0000313" key="6">
    <source>
        <dbReference type="EMBL" id="KAK8230754.1"/>
    </source>
</evidence>
<dbReference type="SUPFAM" id="SSF52540">
    <property type="entry name" value="P-loop containing nucleoside triphosphate hydrolases"/>
    <property type="match status" value="1"/>
</dbReference>
<dbReference type="Proteomes" id="UP001492380">
    <property type="component" value="Unassembled WGS sequence"/>
</dbReference>
<evidence type="ECO:0000256" key="2">
    <source>
        <dbReference type="SAM" id="MobiDB-lite"/>
    </source>
</evidence>
<proteinExistence type="predicted"/>
<dbReference type="InterPro" id="IPR045055">
    <property type="entry name" value="DNA2/NAM7-like"/>
</dbReference>
<feature type="domain" description="ZNFX1" evidence="5">
    <location>
        <begin position="200"/>
        <end position="304"/>
    </location>
</feature>
<reference evidence="6 7" key="1">
    <citation type="submission" date="2024-04" db="EMBL/GenBank/DDBJ databases">
        <title>Phyllosticta paracitricarpa is synonymous to the EU quarantine fungus P. citricarpa based on phylogenomic analyses.</title>
        <authorList>
            <consortium name="Lawrence Berkeley National Laboratory"/>
            <person name="Van Ingen-Buijs V.A."/>
            <person name="Van Westerhoven A.C."/>
            <person name="Haridas S."/>
            <person name="Skiadas P."/>
            <person name="Martin F."/>
            <person name="Groenewald J.Z."/>
            <person name="Crous P.W."/>
            <person name="Seidl M.F."/>
        </authorList>
    </citation>
    <scope>NUCLEOTIDE SEQUENCE [LARGE SCALE GENOMIC DNA]</scope>
    <source>
        <strain evidence="6 7">CBS 123374</strain>
    </source>
</reference>
<keyword evidence="1" id="KW-0347">Helicase</keyword>
<dbReference type="PANTHER" id="PTHR10887">
    <property type="entry name" value="DNA2/NAM7 HELICASE FAMILY"/>
    <property type="match status" value="1"/>
</dbReference>
<dbReference type="InterPro" id="IPR027417">
    <property type="entry name" value="P-loop_NTPase"/>
</dbReference>
<dbReference type="InterPro" id="IPR041677">
    <property type="entry name" value="DNA2/NAM7_AAA_11"/>
</dbReference>
<protein>
    <submittedName>
        <fullName evidence="6">P-loop containing nucleoside triphosphate hydrolase protein</fullName>
    </submittedName>
</protein>
<organism evidence="6 7">
    <name type="scientific">Phyllosticta capitalensis</name>
    <dbReference type="NCBI Taxonomy" id="121624"/>
    <lineage>
        <taxon>Eukaryota</taxon>
        <taxon>Fungi</taxon>
        <taxon>Dikarya</taxon>
        <taxon>Ascomycota</taxon>
        <taxon>Pezizomycotina</taxon>
        <taxon>Dothideomycetes</taxon>
        <taxon>Dothideomycetes incertae sedis</taxon>
        <taxon>Botryosphaeriales</taxon>
        <taxon>Phyllostictaceae</taxon>
        <taxon>Phyllosticta</taxon>
    </lineage>
</organism>
<keyword evidence="7" id="KW-1185">Reference proteome</keyword>
<evidence type="ECO:0000259" key="4">
    <source>
        <dbReference type="Pfam" id="PF13087"/>
    </source>
</evidence>
<dbReference type="GO" id="GO:0016787">
    <property type="term" value="F:hydrolase activity"/>
    <property type="evidence" value="ECO:0007669"/>
    <property type="project" value="UniProtKB-KW"/>
</dbReference>
<evidence type="ECO:0000313" key="7">
    <source>
        <dbReference type="Proteomes" id="UP001492380"/>
    </source>
</evidence>
<feature type="region of interest" description="Disordered" evidence="2">
    <location>
        <begin position="1094"/>
        <end position="1134"/>
    </location>
</feature>
<feature type="compositionally biased region" description="Basic and acidic residues" evidence="2">
    <location>
        <begin position="1162"/>
        <end position="1173"/>
    </location>
</feature>
<dbReference type="InterPro" id="IPR047187">
    <property type="entry name" value="SF1_C_Upf1"/>
</dbReference>
<feature type="domain" description="DNA2/NAM7 helicase helicase" evidence="3">
    <location>
        <begin position="380"/>
        <end position="762"/>
    </location>
</feature>
<dbReference type="Pfam" id="PF13086">
    <property type="entry name" value="AAA_11"/>
    <property type="match status" value="1"/>
</dbReference>
<dbReference type="Gene3D" id="3.40.50.300">
    <property type="entry name" value="P-loop containing nucleotide triphosphate hydrolases"/>
    <property type="match status" value="2"/>
</dbReference>
<dbReference type="Pfam" id="PF13087">
    <property type="entry name" value="AAA_12"/>
    <property type="match status" value="1"/>
</dbReference>
<evidence type="ECO:0000259" key="5">
    <source>
        <dbReference type="Pfam" id="PF25396"/>
    </source>
</evidence>
<dbReference type="InterPro" id="IPR041679">
    <property type="entry name" value="DNA2/NAM7-like_C"/>
</dbReference>
<name>A0ABR1YIS0_9PEZI</name>
<feature type="compositionally biased region" description="Gly residues" evidence="2">
    <location>
        <begin position="1232"/>
        <end position="1250"/>
    </location>
</feature>
<feature type="compositionally biased region" description="Polar residues" evidence="2">
    <location>
        <begin position="1257"/>
        <end position="1270"/>
    </location>
</feature>
<keyword evidence="1" id="KW-0547">Nucleotide-binding</keyword>